<dbReference type="InterPro" id="IPR049492">
    <property type="entry name" value="BD-FAE-like_dom"/>
</dbReference>
<dbReference type="PROSITE" id="PS01173">
    <property type="entry name" value="LIPASE_GDXG_HIS"/>
    <property type="match status" value="1"/>
</dbReference>
<dbReference type="SUPFAM" id="SSF53474">
    <property type="entry name" value="alpha/beta-Hydrolases"/>
    <property type="match status" value="1"/>
</dbReference>
<evidence type="ECO:0000313" key="5">
    <source>
        <dbReference type="Proteomes" id="UP001484535"/>
    </source>
</evidence>
<organism evidence="4 5">
    <name type="scientific">Aurantiacibacter flavus</name>
    <dbReference type="NCBI Taxonomy" id="3145232"/>
    <lineage>
        <taxon>Bacteria</taxon>
        <taxon>Pseudomonadati</taxon>
        <taxon>Pseudomonadota</taxon>
        <taxon>Alphaproteobacteria</taxon>
        <taxon>Sphingomonadales</taxon>
        <taxon>Erythrobacteraceae</taxon>
        <taxon>Aurantiacibacter</taxon>
    </lineage>
</organism>
<evidence type="ECO:0000313" key="4">
    <source>
        <dbReference type="EMBL" id="MEN7538373.1"/>
    </source>
</evidence>
<feature type="domain" description="BD-FAE-like" evidence="3">
    <location>
        <begin position="89"/>
        <end position="194"/>
    </location>
</feature>
<dbReference type="Pfam" id="PF20434">
    <property type="entry name" value="BD-FAE"/>
    <property type="match status" value="1"/>
</dbReference>
<dbReference type="InterPro" id="IPR002168">
    <property type="entry name" value="Lipase_GDXG_HIS_AS"/>
</dbReference>
<sequence length="322" mass="34007">MRTWLLAATCLSLAACGSEPVEEEMTEEAMPSQWPGLPADKAAQIAAIGPVIDPPASIAVVQGMVEAPPYDDVTITSDVAYGEDTAQRLDIYTENAADETTARPVLVFVHGGGFVGGSKAGDGFYPQNVTAFAARNGMVGVNMEYRFAPVAQWPAGRDDLAAVVQWVRDNIADYGGDPDQVVLFGHSAGASHVADYVQHADLHGPEFSSVKGALLLSPYYTATEGEDHVYYGSDTAAHTADAAVTRLGAVQVPLMLAYAEHDPEQFTSFAKAVEAQLCTEGASGNCPTMLLLKGHNHITEGATIGSTDQSLSGPFMEWVRGL</sequence>
<dbReference type="Proteomes" id="UP001484535">
    <property type="component" value="Unassembled WGS sequence"/>
</dbReference>
<proteinExistence type="inferred from homology"/>
<name>A0ABV0CZT5_9SPHN</name>
<keyword evidence="5" id="KW-1185">Reference proteome</keyword>
<evidence type="ECO:0000256" key="2">
    <source>
        <dbReference type="ARBA" id="ARBA00022801"/>
    </source>
</evidence>
<comment type="caution">
    <text evidence="4">The sequence shown here is derived from an EMBL/GenBank/DDBJ whole genome shotgun (WGS) entry which is preliminary data.</text>
</comment>
<dbReference type="InterPro" id="IPR050300">
    <property type="entry name" value="GDXG_lipolytic_enzyme"/>
</dbReference>
<dbReference type="Gene3D" id="3.40.50.1820">
    <property type="entry name" value="alpha/beta hydrolase"/>
    <property type="match status" value="1"/>
</dbReference>
<reference evidence="4 5" key="1">
    <citation type="submission" date="2024-05" db="EMBL/GenBank/DDBJ databases">
        <authorList>
            <person name="Park S."/>
        </authorList>
    </citation>
    <scope>NUCLEOTIDE SEQUENCE [LARGE SCALE GENOMIC DNA]</scope>
    <source>
        <strain evidence="4 5">DGU5</strain>
    </source>
</reference>
<dbReference type="GO" id="GO:0016787">
    <property type="term" value="F:hydrolase activity"/>
    <property type="evidence" value="ECO:0007669"/>
    <property type="project" value="UniProtKB-KW"/>
</dbReference>
<evidence type="ECO:0000259" key="3">
    <source>
        <dbReference type="Pfam" id="PF20434"/>
    </source>
</evidence>
<dbReference type="RefSeq" id="WP_346785829.1">
    <property type="nucleotide sequence ID" value="NZ_JBDLBR010000005.1"/>
</dbReference>
<dbReference type="PANTHER" id="PTHR48081">
    <property type="entry name" value="AB HYDROLASE SUPERFAMILY PROTEIN C4A8.06C"/>
    <property type="match status" value="1"/>
</dbReference>
<protein>
    <submittedName>
        <fullName evidence="4">Alpha/beta hydrolase fold domain-containing protein</fullName>
    </submittedName>
</protein>
<keyword evidence="2 4" id="KW-0378">Hydrolase</keyword>
<evidence type="ECO:0000256" key="1">
    <source>
        <dbReference type="ARBA" id="ARBA00010515"/>
    </source>
</evidence>
<accession>A0ABV0CZT5</accession>
<gene>
    <name evidence="4" type="ORF">ABDJ38_14415</name>
</gene>
<dbReference type="InterPro" id="IPR029058">
    <property type="entry name" value="AB_hydrolase_fold"/>
</dbReference>
<dbReference type="EMBL" id="JBDLBR010000005">
    <property type="protein sequence ID" value="MEN7538373.1"/>
    <property type="molecule type" value="Genomic_DNA"/>
</dbReference>
<dbReference type="PROSITE" id="PS51257">
    <property type="entry name" value="PROKAR_LIPOPROTEIN"/>
    <property type="match status" value="1"/>
</dbReference>
<comment type="similarity">
    <text evidence="1">Belongs to the 'GDXG' lipolytic enzyme family.</text>
</comment>